<dbReference type="VEuPathDB" id="FungiDB:CTRG_04834"/>
<feature type="chain" id="PRO_5005668341" description="Opaque-phase-specific protein OP4" evidence="2">
    <location>
        <begin position="21"/>
        <end position="355"/>
    </location>
</feature>
<organism evidence="3 4">
    <name type="scientific">Candida tropicalis (strain ATCC MYA-3404 / T1)</name>
    <name type="common">Yeast</name>
    <dbReference type="NCBI Taxonomy" id="294747"/>
    <lineage>
        <taxon>Eukaryota</taxon>
        <taxon>Fungi</taxon>
        <taxon>Dikarya</taxon>
        <taxon>Ascomycota</taxon>
        <taxon>Saccharomycotina</taxon>
        <taxon>Pichiomycetes</taxon>
        <taxon>Debaryomycetaceae</taxon>
        <taxon>Candida/Lodderomyces clade</taxon>
        <taxon>Candida</taxon>
    </lineage>
</organism>
<evidence type="ECO:0000313" key="4">
    <source>
        <dbReference type="Proteomes" id="UP000002037"/>
    </source>
</evidence>
<dbReference type="GeneID" id="8296545"/>
<dbReference type="AlphaFoldDB" id="C5MFJ1"/>
<dbReference type="eggNOG" id="ENOG502QQIF">
    <property type="taxonomic scope" value="Eukaryota"/>
</dbReference>
<dbReference type="EMBL" id="GG692400">
    <property type="protein sequence ID" value="EER32051.1"/>
    <property type="molecule type" value="Genomic_DNA"/>
</dbReference>
<dbReference type="STRING" id="294747.C5MFJ1"/>
<reference evidence="3 4" key="1">
    <citation type="journal article" date="2009" name="Nature">
        <title>Evolution of pathogenicity and sexual reproduction in eight Candida genomes.</title>
        <authorList>
            <person name="Butler G."/>
            <person name="Rasmussen M.D."/>
            <person name="Lin M.F."/>
            <person name="Santos M.A."/>
            <person name="Sakthikumar S."/>
            <person name="Munro C.A."/>
            <person name="Rheinbay E."/>
            <person name="Grabherr M."/>
            <person name="Forche A."/>
            <person name="Reedy J.L."/>
            <person name="Agrafioti I."/>
            <person name="Arnaud M.B."/>
            <person name="Bates S."/>
            <person name="Brown A.J."/>
            <person name="Brunke S."/>
            <person name="Costanzo M.C."/>
            <person name="Fitzpatrick D.A."/>
            <person name="de Groot P.W."/>
            <person name="Harris D."/>
            <person name="Hoyer L.L."/>
            <person name="Hube B."/>
            <person name="Klis F.M."/>
            <person name="Kodira C."/>
            <person name="Lennard N."/>
            <person name="Logue M.E."/>
            <person name="Martin R."/>
            <person name="Neiman A.M."/>
            <person name="Nikolaou E."/>
            <person name="Quail M.A."/>
            <person name="Quinn J."/>
            <person name="Santos M.C."/>
            <person name="Schmitzberger F.F."/>
            <person name="Sherlock G."/>
            <person name="Shah P."/>
            <person name="Silverstein K.A."/>
            <person name="Skrzypek M.S."/>
            <person name="Soll D."/>
            <person name="Staggs R."/>
            <person name="Stansfield I."/>
            <person name="Stumpf M.P."/>
            <person name="Sudbery P.E."/>
            <person name="Srikantha T."/>
            <person name="Zeng Q."/>
            <person name="Berman J."/>
            <person name="Berriman M."/>
            <person name="Heitman J."/>
            <person name="Gow N.A."/>
            <person name="Lorenz M.C."/>
            <person name="Birren B.W."/>
            <person name="Kellis M."/>
            <person name="Cuomo C.A."/>
        </authorList>
    </citation>
    <scope>NUCLEOTIDE SEQUENCE [LARGE SCALE GENOMIC DNA]</scope>
    <source>
        <strain evidence="4">ATCC MYA-3404 / T1</strain>
    </source>
</reference>
<feature type="compositionally biased region" description="Basic residues" evidence="1">
    <location>
        <begin position="343"/>
        <end position="355"/>
    </location>
</feature>
<gene>
    <name evidence="3" type="ORF">CTRG_04834</name>
</gene>
<feature type="region of interest" description="Disordered" evidence="1">
    <location>
        <begin position="295"/>
        <end position="355"/>
    </location>
</feature>
<sequence>MKVSTSTTLAILATSTAASAVPGRVLDLPERQYSVKGLSKRDDKSLTELAQYINNYKAKREAIDEELMKRDYAIVTDVLTAINQTQLAPKVLDYFVSNPIFQTIIVQVFVAVMKSGVISLEAVLEALTRSNLAVNVINDLISDCSLYVQLFDAAKGVISNLADKVKELISDGVSSLIGRDEEEDPLAAYVIDLEKKVDLDTVVDNLLDSLYKSGLATSVVKDILTNSDYIPFAVQLIVSMLANHLVDVSNILSALKDSGLAVQLFQRLLNFSTLQTVASTAFAAFAGKCQDYQGPTSSSSGTTTASTGGLLTGSSGSSSGSVSSGSDSTSGTGNTGASVAGPCKRRVRRRRRRNY</sequence>
<evidence type="ECO:0000313" key="3">
    <source>
        <dbReference type="EMBL" id="EER32051.1"/>
    </source>
</evidence>
<name>C5MFJ1_CANTT</name>
<keyword evidence="2" id="KW-0732">Signal</keyword>
<evidence type="ECO:0000256" key="2">
    <source>
        <dbReference type="SAM" id="SignalP"/>
    </source>
</evidence>
<feature type="signal peptide" evidence="2">
    <location>
        <begin position="1"/>
        <end position="20"/>
    </location>
</feature>
<dbReference type="RefSeq" id="XP_002550536.1">
    <property type="nucleotide sequence ID" value="XM_002550490.1"/>
</dbReference>
<keyword evidence="4" id="KW-1185">Reference proteome</keyword>
<evidence type="ECO:0000256" key="1">
    <source>
        <dbReference type="SAM" id="MobiDB-lite"/>
    </source>
</evidence>
<evidence type="ECO:0008006" key="5">
    <source>
        <dbReference type="Google" id="ProtNLM"/>
    </source>
</evidence>
<feature type="compositionally biased region" description="Low complexity" evidence="1">
    <location>
        <begin position="296"/>
        <end position="341"/>
    </location>
</feature>
<dbReference type="KEGG" id="ctp:CTRG_04834"/>
<proteinExistence type="predicted"/>
<protein>
    <recommendedName>
        <fullName evidence="5">Opaque-phase-specific protein OP4</fullName>
    </recommendedName>
</protein>
<accession>C5MFJ1</accession>
<dbReference type="HOGENOM" id="CLU_061591_0_0_1"/>
<dbReference type="Proteomes" id="UP000002037">
    <property type="component" value="Unassembled WGS sequence"/>
</dbReference>
<dbReference type="OrthoDB" id="4091967at2759"/>